<dbReference type="Gene3D" id="3.40.50.300">
    <property type="entry name" value="P-loop containing nucleotide triphosphate hydrolases"/>
    <property type="match status" value="2"/>
</dbReference>
<keyword evidence="3 7" id="KW-0378">Hydrolase</keyword>
<evidence type="ECO:0000256" key="6">
    <source>
        <dbReference type="PROSITE-ProRule" id="PRU01211"/>
    </source>
</evidence>
<evidence type="ECO:0000313" key="9">
    <source>
        <dbReference type="EMBL" id="CAF1364988.1"/>
    </source>
</evidence>
<dbReference type="InterPro" id="IPR027417">
    <property type="entry name" value="P-loop_NTPase"/>
</dbReference>
<dbReference type="PRINTS" id="PR00480">
    <property type="entry name" value="ASTACIN"/>
</dbReference>
<dbReference type="PANTHER" id="PTHR10127:SF780">
    <property type="entry name" value="METALLOENDOPEPTIDASE"/>
    <property type="match status" value="1"/>
</dbReference>
<feature type="non-terminal residue" evidence="9">
    <location>
        <position position="1"/>
    </location>
</feature>
<comment type="caution">
    <text evidence="9">The sequence shown here is derived from an EMBL/GenBank/DDBJ whole genome shotgun (WGS) entry which is preliminary data.</text>
</comment>
<dbReference type="Pfam" id="PF01400">
    <property type="entry name" value="Astacin"/>
    <property type="match status" value="1"/>
</dbReference>
<dbReference type="EC" id="3.4.24.-" evidence="7"/>
<reference evidence="9" key="1">
    <citation type="submission" date="2021-02" db="EMBL/GenBank/DDBJ databases">
        <authorList>
            <person name="Nowell W R."/>
        </authorList>
    </citation>
    <scope>NUCLEOTIDE SEQUENCE</scope>
</reference>
<dbReference type="Proteomes" id="UP000663889">
    <property type="component" value="Unassembled WGS sequence"/>
</dbReference>
<organism evidence="9 10">
    <name type="scientific">Rotaria sordida</name>
    <dbReference type="NCBI Taxonomy" id="392033"/>
    <lineage>
        <taxon>Eukaryota</taxon>
        <taxon>Metazoa</taxon>
        <taxon>Spiralia</taxon>
        <taxon>Gnathifera</taxon>
        <taxon>Rotifera</taxon>
        <taxon>Eurotatoria</taxon>
        <taxon>Bdelloidea</taxon>
        <taxon>Philodinida</taxon>
        <taxon>Philodinidae</taxon>
        <taxon>Rotaria</taxon>
    </lineage>
</organism>
<dbReference type="GO" id="GO:0008270">
    <property type="term" value="F:zinc ion binding"/>
    <property type="evidence" value="ECO:0007669"/>
    <property type="project" value="InterPro"/>
</dbReference>
<keyword evidence="4 7" id="KW-0862">Zinc</keyword>
<dbReference type="InterPro" id="IPR006026">
    <property type="entry name" value="Peptidase_Metallo"/>
</dbReference>
<proteinExistence type="predicted"/>
<feature type="domain" description="Peptidase M12A" evidence="8">
    <location>
        <begin position="199"/>
        <end position="255"/>
    </location>
</feature>
<evidence type="ECO:0000256" key="2">
    <source>
        <dbReference type="ARBA" id="ARBA00022723"/>
    </source>
</evidence>
<name>A0A815IEU4_9BILA</name>
<evidence type="ECO:0000259" key="8">
    <source>
        <dbReference type="PROSITE" id="PS51864"/>
    </source>
</evidence>
<evidence type="ECO:0000256" key="4">
    <source>
        <dbReference type="ARBA" id="ARBA00022833"/>
    </source>
</evidence>
<gene>
    <name evidence="9" type="ORF">SEV965_LOCUS29580</name>
</gene>
<dbReference type="InterPro" id="IPR024079">
    <property type="entry name" value="MetalloPept_cat_dom_sf"/>
</dbReference>
<dbReference type="SUPFAM" id="SSF52540">
    <property type="entry name" value="P-loop containing nucleoside triphosphate hydrolases"/>
    <property type="match status" value="2"/>
</dbReference>
<dbReference type="SUPFAM" id="SSF55486">
    <property type="entry name" value="Metalloproteases ('zincins'), catalytic domain"/>
    <property type="match status" value="1"/>
</dbReference>
<dbReference type="AlphaFoldDB" id="A0A815IEU4"/>
<evidence type="ECO:0000256" key="1">
    <source>
        <dbReference type="ARBA" id="ARBA00022670"/>
    </source>
</evidence>
<dbReference type="Gene3D" id="3.40.390.10">
    <property type="entry name" value="Collagenase (Catalytic Domain)"/>
    <property type="match status" value="1"/>
</dbReference>
<dbReference type="GO" id="GO:0006508">
    <property type="term" value="P:proteolysis"/>
    <property type="evidence" value="ECO:0007669"/>
    <property type="project" value="UniProtKB-KW"/>
</dbReference>
<dbReference type="GO" id="GO:0004222">
    <property type="term" value="F:metalloendopeptidase activity"/>
    <property type="evidence" value="ECO:0007669"/>
    <property type="project" value="UniProtKB-UniRule"/>
</dbReference>
<keyword evidence="2 7" id="KW-0479">Metal-binding</keyword>
<sequence length="255" mass="29625">MITDIDEGETKQYNNYELESLVWYFLGLVHMDDFVHNDLNSNLDEPLENKLSGGQKTRLLLARALFRTHQRQSLMLILDEPDKGLPAETTVPIIENIINWYRPKGILFLTLYTEKAHTLQALFRTHQRQSPMLILDEPDKGLPAETTVSIIENIINWYRPKGILFLTLHTEKAHTLQYDQILTIDDGLIIKVGQMTGEGFFHEHSRPDRDNYVKINLENIDPNLTYNFDKYDSSIVNTQNTPYDYASVMHYEPDA</sequence>
<protein>
    <recommendedName>
        <fullName evidence="7">Metalloendopeptidase</fullName>
        <ecNumber evidence="7">3.4.24.-</ecNumber>
    </recommendedName>
</protein>
<keyword evidence="5 7" id="KW-0482">Metalloprotease</keyword>
<dbReference type="PROSITE" id="PS51864">
    <property type="entry name" value="ASTACIN"/>
    <property type="match status" value="1"/>
</dbReference>
<evidence type="ECO:0000256" key="3">
    <source>
        <dbReference type="ARBA" id="ARBA00022801"/>
    </source>
</evidence>
<evidence type="ECO:0000256" key="5">
    <source>
        <dbReference type="ARBA" id="ARBA00023049"/>
    </source>
</evidence>
<dbReference type="InterPro" id="IPR001506">
    <property type="entry name" value="Peptidase_M12A"/>
</dbReference>
<dbReference type="EMBL" id="CAJNOU010003011">
    <property type="protein sequence ID" value="CAF1364988.1"/>
    <property type="molecule type" value="Genomic_DNA"/>
</dbReference>
<evidence type="ECO:0000256" key="7">
    <source>
        <dbReference type="RuleBase" id="RU361183"/>
    </source>
</evidence>
<dbReference type="SMART" id="SM00235">
    <property type="entry name" value="ZnMc"/>
    <property type="match status" value="1"/>
</dbReference>
<evidence type="ECO:0000313" key="10">
    <source>
        <dbReference type="Proteomes" id="UP000663889"/>
    </source>
</evidence>
<dbReference type="PANTHER" id="PTHR10127">
    <property type="entry name" value="DISCOIDIN, CUB, EGF, LAMININ , AND ZINC METALLOPROTEASE DOMAIN CONTAINING"/>
    <property type="match status" value="1"/>
</dbReference>
<keyword evidence="1 7" id="KW-0645">Protease</keyword>
<comment type="caution">
    <text evidence="6">Lacks conserved residue(s) required for the propagation of feature annotation.</text>
</comment>
<comment type="cofactor">
    <cofactor evidence="7">
        <name>Zn(2+)</name>
        <dbReference type="ChEBI" id="CHEBI:29105"/>
    </cofactor>
    <text evidence="7">Binds 1 zinc ion per subunit.</text>
</comment>
<accession>A0A815IEU4</accession>